<evidence type="ECO:0000256" key="3">
    <source>
        <dbReference type="ARBA" id="ARBA00022833"/>
    </source>
</evidence>
<keyword evidence="6" id="KW-1185">Reference proteome</keyword>
<dbReference type="GO" id="GO:0008270">
    <property type="term" value="F:zinc ion binding"/>
    <property type="evidence" value="ECO:0007669"/>
    <property type="project" value="UniProtKB-KW"/>
</dbReference>
<dbReference type="AlphaFoldDB" id="A0AA39FKT0"/>
<evidence type="ECO:0000256" key="2">
    <source>
        <dbReference type="ARBA" id="ARBA00022771"/>
    </source>
</evidence>
<dbReference type="Pfam" id="PF02892">
    <property type="entry name" value="zf-BED"/>
    <property type="match status" value="1"/>
</dbReference>
<organism evidence="5 6">
    <name type="scientific">Microctonus hyperodae</name>
    <name type="common">Parasitoid wasp</name>
    <dbReference type="NCBI Taxonomy" id="165561"/>
    <lineage>
        <taxon>Eukaryota</taxon>
        <taxon>Metazoa</taxon>
        <taxon>Ecdysozoa</taxon>
        <taxon>Arthropoda</taxon>
        <taxon>Hexapoda</taxon>
        <taxon>Insecta</taxon>
        <taxon>Pterygota</taxon>
        <taxon>Neoptera</taxon>
        <taxon>Endopterygota</taxon>
        <taxon>Hymenoptera</taxon>
        <taxon>Apocrita</taxon>
        <taxon>Ichneumonoidea</taxon>
        <taxon>Braconidae</taxon>
        <taxon>Euphorinae</taxon>
        <taxon>Microctonus</taxon>
    </lineage>
</organism>
<dbReference type="Proteomes" id="UP001168972">
    <property type="component" value="Unassembled WGS sequence"/>
</dbReference>
<name>A0AA39FKT0_MICHY</name>
<keyword evidence="2" id="KW-0863">Zinc-finger</keyword>
<protein>
    <recommendedName>
        <fullName evidence="4">BED-type domain-containing protein</fullName>
    </recommendedName>
</protein>
<evidence type="ECO:0000259" key="4">
    <source>
        <dbReference type="Pfam" id="PF02892"/>
    </source>
</evidence>
<proteinExistence type="predicted"/>
<evidence type="ECO:0000313" key="6">
    <source>
        <dbReference type="Proteomes" id="UP001168972"/>
    </source>
</evidence>
<comment type="caution">
    <text evidence="5">The sequence shown here is derived from an EMBL/GenBank/DDBJ whole genome shotgun (WGS) entry which is preliminary data.</text>
</comment>
<accession>A0AA39FKT0</accession>
<gene>
    <name evidence="5" type="ORF">PV327_011313</name>
</gene>
<feature type="domain" description="BED-type" evidence="4">
    <location>
        <begin position="28"/>
        <end position="62"/>
    </location>
</feature>
<sequence length="97" mass="11105">MSGFKRKRSELLAIEDESNSGDFSRTNRDKIASCKICINSKEIKMARGNTIGLRKHLRSKHPKAYFEIYPEEQKQLAEASTSRLTVPEMFAVKSKLK</sequence>
<keyword evidence="3" id="KW-0862">Zinc</keyword>
<keyword evidence="1" id="KW-0479">Metal-binding</keyword>
<evidence type="ECO:0000313" key="5">
    <source>
        <dbReference type="EMBL" id="KAK0171435.1"/>
    </source>
</evidence>
<reference evidence="5" key="2">
    <citation type="submission" date="2023-03" db="EMBL/GenBank/DDBJ databases">
        <authorList>
            <person name="Inwood S.N."/>
            <person name="Skelly J.G."/>
            <person name="Guhlin J."/>
            <person name="Harrop T.W.R."/>
            <person name="Goldson S.G."/>
            <person name="Dearden P.K."/>
        </authorList>
    </citation>
    <scope>NUCLEOTIDE SEQUENCE</scope>
    <source>
        <strain evidence="5">Lincoln</strain>
        <tissue evidence="5">Whole body</tissue>
    </source>
</reference>
<dbReference type="GO" id="GO:0003677">
    <property type="term" value="F:DNA binding"/>
    <property type="evidence" value="ECO:0007669"/>
    <property type="project" value="InterPro"/>
</dbReference>
<reference evidence="5" key="1">
    <citation type="journal article" date="2023" name="bioRxiv">
        <title>Scaffold-level genome assemblies of two parasitoid biocontrol wasps reveal the parthenogenesis mechanism and an associated novel virus.</title>
        <authorList>
            <person name="Inwood S."/>
            <person name="Skelly J."/>
            <person name="Guhlin J."/>
            <person name="Harrop T."/>
            <person name="Goldson S."/>
            <person name="Dearden P."/>
        </authorList>
    </citation>
    <scope>NUCLEOTIDE SEQUENCE</scope>
    <source>
        <strain evidence="5">Lincoln</strain>
        <tissue evidence="5">Whole body</tissue>
    </source>
</reference>
<evidence type="ECO:0000256" key="1">
    <source>
        <dbReference type="ARBA" id="ARBA00022723"/>
    </source>
</evidence>
<dbReference type="InterPro" id="IPR003656">
    <property type="entry name" value="Znf_BED"/>
</dbReference>
<dbReference type="EMBL" id="JAQQBR010000343">
    <property type="protein sequence ID" value="KAK0171435.1"/>
    <property type="molecule type" value="Genomic_DNA"/>
</dbReference>